<sequence>MGLEDQMHALFSHSIPHIGDAIRNIMQPVAAQVRSVTVSTNTIAPAANSSSTRFGTNRLNSASLLTVYPKTLSSDPFIVESNRDKNEDVFIDNYIERRRDFLLSRPGGALFSQGEKPESFGKADYQKALASWQSAR</sequence>
<dbReference type="EMBL" id="SIPC01000001">
    <property type="protein sequence ID" value="TAX72943.1"/>
    <property type="molecule type" value="Genomic_DNA"/>
</dbReference>
<evidence type="ECO:0000313" key="1">
    <source>
        <dbReference type="EMBL" id="TAX72943.1"/>
    </source>
</evidence>
<proteinExistence type="predicted"/>
<dbReference type="Proteomes" id="UP000293652">
    <property type="component" value="Unassembled WGS sequence"/>
</dbReference>
<accession>A0A4Q8Y112</accession>
<protein>
    <submittedName>
        <fullName evidence="1">Uncharacterized protein</fullName>
    </submittedName>
</protein>
<dbReference type="AlphaFoldDB" id="A0A4Q8Y112"/>
<dbReference type="RefSeq" id="WP_207069466.1">
    <property type="nucleotide sequence ID" value="NZ_SIPC01000001.1"/>
</dbReference>
<comment type="caution">
    <text evidence="1">The sequence shown here is derived from an EMBL/GenBank/DDBJ whole genome shotgun (WGS) entry which is preliminary data.</text>
</comment>
<gene>
    <name evidence="1" type="ORF">ELI03_14855</name>
</gene>
<reference evidence="1 2" key="1">
    <citation type="submission" date="2019-02" db="EMBL/GenBank/DDBJ databases">
        <title>The genomic architecture of introgression among sibling species of bacteria.</title>
        <authorList>
            <person name="Cavassim M.I.A."/>
            <person name="Moeskjaer S."/>
            <person name="Moslemi C."/>
            <person name="Fields B."/>
            <person name="Bachmann A."/>
            <person name="Vilhjalmsson B."/>
            <person name="Schierup M.H."/>
            <person name="Young J.P.W."/>
            <person name="Andersen S.U."/>
        </authorList>
    </citation>
    <scope>NUCLEOTIDE SEQUENCE [LARGE SCALE GENOMIC DNA]</scope>
    <source>
        <strain evidence="1 2">SM145A</strain>
    </source>
</reference>
<organism evidence="1 2">
    <name type="scientific">Rhizobium leguminosarum</name>
    <dbReference type="NCBI Taxonomy" id="384"/>
    <lineage>
        <taxon>Bacteria</taxon>
        <taxon>Pseudomonadati</taxon>
        <taxon>Pseudomonadota</taxon>
        <taxon>Alphaproteobacteria</taxon>
        <taxon>Hyphomicrobiales</taxon>
        <taxon>Rhizobiaceae</taxon>
        <taxon>Rhizobium/Agrobacterium group</taxon>
        <taxon>Rhizobium</taxon>
    </lineage>
</organism>
<evidence type="ECO:0000313" key="2">
    <source>
        <dbReference type="Proteomes" id="UP000293652"/>
    </source>
</evidence>
<name>A0A4Q8Y112_RHILE</name>